<name>A0A8B6GW26_MYTGA</name>
<evidence type="ECO:0000313" key="3">
    <source>
        <dbReference type="EMBL" id="VDI69694.1"/>
    </source>
</evidence>
<evidence type="ECO:0000259" key="2">
    <source>
        <dbReference type="PROSITE" id="PS50994"/>
    </source>
</evidence>
<keyword evidence="1" id="KW-0175">Coiled coil</keyword>
<dbReference type="InterPro" id="IPR012337">
    <property type="entry name" value="RNaseH-like_sf"/>
</dbReference>
<keyword evidence="4" id="KW-1185">Reference proteome</keyword>
<feature type="coiled-coil region" evidence="1">
    <location>
        <begin position="202"/>
        <end position="236"/>
    </location>
</feature>
<dbReference type="PANTHER" id="PTHR37984">
    <property type="entry name" value="PROTEIN CBG26694"/>
    <property type="match status" value="1"/>
</dbReference>
<sequence>MSSPESKELMKLFKCSTDVATQVVCAFTDSKLLHTYAGNFEKYLEDNKHYFYHQWEKKYTPCCDCPPAGYTISRNRMDNWIFNSFYSDTGIVNYNHVLKKEGIIIQRCLHKYIARNIRLDNLDITVLYFVLVNSGTLDGQEKTAVETIFNKRNLICHAWSTKCFSMIQLQDIWKDMEAAVSNLTNPYMMPIVKSQIQSMRKYDFDKEEIASLSNKLDTLNERVEELSSRLPNNNNNINMNKVIAEMESRFKQTSLENSKDIKQYVSQEIKATTLKERRELEDSVECPVLWQMATPQGWDVEEVEARLKDPTFQDGVVKIKFVKKGSLIMMTTIASSILNNKEAFDSAVKSFLTKLVDVCHIDTQPDAKMDVRLHILDQNEVKMSFELPKTSVEMEDTAVQTDMTTMDIEIYTSRLPTSEATYDCKLQETLATHGFCDLIISDNGAAFTSREFADYVKSNGIEHRTSAPRHPTSNGCAQ</sequence>
<dbReference type="SUPFAM" id="SSF53098">
    <property type="entry name" value="Ribonuclease H-like"/>
    <property type="match status" value="1"/>
</dbReference>
<dbReference type="PANTHER" id="PTHR37984:SF13">
    <property type="entry name" value="RIBONUCLEASE H"/>
    <property type="match status" value="1"/>
</dbReference>
<dbReference type="OrthoDB" id="6129282at2759"/>
<dbReference type="PROSITE" id="PS50994">
    <property type="entry name" value="INTEGRASE"/>
    <property type="match status" value="1"/>
</dbReference>
<organism evidence="3 4">
    <name type="scientific">Mytilus galloprovincialis</name>
    <name type="common">Mediterranean mussel</name>
    <dbReference type="NCBI Taxonomy" id="29158"/>
    <lineage>
        <taxon>Eukaryota</taxon>
        <taxon>Metazoa</taxon>
        <taxon>Spiralia</taxon>
        <taxon>Lophotrochozoa</taxon>
        <taxon>Mollusca</taxon>
        <taxon>Bivalvia</taxon>
        <taxon>Autobranchia</taxon>
        <taxon>Pteriomorphia</taxon>
        <taxon>Mytilida</taxon>
        <taxon>Mytiloidea</taxon>
        <taxon>Mytilidae</taxon>
        <taxon>Mytilinae</taxon>
        <taxon>Mytilus</taxon>
    </lineage>
</organism>
<protein>
    <recommendedName>
        <fullName evidence="2">Integrase catalytic domain-containing protein</fullName>
    </recommendedName>
</protein>
<dbReference type="InterPro" id="IPR050951">
    <property type="entry name" value="Retrovirus_Pol_polyprotein"/>
</dbReference>
<gene>
    <name evidence="3" type="ORF">MGAL_10B094058</name>
</gene>
<dbReference type="InterPro" id="IPR001584">
    <property type="entry name" value="Integrase_cat-core"/>
</dbReference>
<dbReference type="Proteomes" id="UP000596742">
    <property type="component" value="Unassembled WGS sequence"/>
</dbReference>
<dbReference type="Gene3D" id="3.30.420.10">
    <property type="entry name" value="Ribonuclease H-like superfamily/Ribonuclease H"/>
    <property type="match status" value="1"/>
</dbReference>
<reference evidence="3" key="1">
    <citation type="submission" date="2018-11" db="EMBL/GenBank/DDBJ databases">
        <authorList>
            <person name="Alioto T."/>
            <person name="Alioto T."/>
        </authorList>
    </citation>
    <scope>NUCLEOTIDE SEQUENCE</scope>
</reference>
<dbReference type="EMBL" id="UYJE01009060">
    <property type="protein sequence ID" value="VDI69694.1"/>
    <property type="molecule type" value="Genomic_DNA"/>
</dbReference>
<evidence type="ECO:0000313" key="4">
    <source>
        <dbReference type="Proteomes" id="UP000596742"/>
    </source>
</evidence>
<dbReference type="AlphaFoldDB" id="A0A8B6GW26"/>
<feature type="domain" description="Integrase catalytic" evidence="2">
    <location>
        <begin position="361"/>
        <end position="478"/>
    </location>
</feature>
<comment type="caution">
    <text evidence="3">The sequence shown here is derived from an EMBL/GenBank/DDBJ whole genome shotgun (WGS) entry which is preliminary data.</text>
</comment>
<proteinExistence type="predicted"/>
<dbReference type="InterPro" id="IPR036397">
    <property type="entry name" value="RNaseH_sf"/>
</dbReference>
<dbReference type="GO" id="GO:0015074">
    <property type="term" value="P:DNA integration"/>
    <property type="evidence" value="ECO:0007669"/>
    <property type="project" value="InterPro"/>
</dbReference>
<dbReference type="GO" id="GO:0003676">
    <property type="term" value="F:nucleic acid binding"/>
    <property type="evidence" value="ECO:0007669"/>
    <property type="project" value="InterPro"/>
</dbReference>
<accession>A0A8B6GW26</accession>
<evidence type="ECO:0000256" key="1">
    <source>
        <dbReference type="SAM" id="Coils"/>
    </source>
</evidence>